<proteinExistence type="predicted"/>
<comment type="caution">
    <text evidence="1">The sequence shown here is derived from an EMBL/GenBank/DDBJ whole genome shotgun (WGS) entry which is preliminary data.</text>
</comment>
<accession>A0ACC3MCA8</accession>
<evidence type="ECO:0000313" key="2">
    <source>
        <dbReference type="Proteomes" id="UP001281147"/>
    </source>
</evidence>
<sequence length="321" mass="36819">MSSATKLNPRNFPRPPLCERTPRHLQVKWNDHVIADTKDGYWVLETHHPPTYYLPPASLKVQLQKNNRSTFCEWKGAATYYDIANPAKPGEVVKNRIWSYDSPTSGFKDIKGYLCFYAGPWDCFVDGEKVEPQPGDFYGGWVTSEIEGTVKGGPGTDGDFQEYGSRRRRWRWRQAGQETSPVNLYSTITKNTIDNCSLTKKERVLAAIREPSENLMMKLPGELRNKIYGLVLDTNRNIYVRAGTCRVGNRFSPGYKRWSSEPSLLRVSKQIREEAASIYYLDNCFTICVNTREIERACMWLYRIAESCALQEDISFGFSTV</sequence>
<evidence type="ECO:0000313" key="1">
    <source>
        <dbReference type="EMBL" id="KAK3684577.1"/>
    </source>
</evidence>
<keyword evidence="2" id="KW-1185">Reference proteome</keyword>
<gene>
    <name evidence="1" type="ORF">LTR37_020140</name>
</gene>
<dbReference type="EMBL" id="JAUTXU010000337">
    <property type="protein sequence ID" value="KAK3684577.1"/>
    <property type="molecule type" value="Genomic_DNA"/>
</dbReference>
<organism evidence="1 2">
    <name type="scientific">Vermiconidia calcicola</name>
    <dbReference type="NCBI Taxonomy" id="1690605"/>
    <lineage>
        <taxon>Eukaryota</taxon>
        <taxon>Fungi</taxon>
        <taxon>Dikarya</taxon>
        <taxon>Ascomycota</taxon>
        <taxon>Pezizomycotina</taxon>
        <taxon>Dothideomycetes</taxon>
        <taxon>Dothideomycetidae</taxon>
        <taxon>Mycosphaerellales</taxon>
        <taxon>Extremaceae</taxon>
        <taxon>Vermiconidia</taxon>
    </lineage>
</organism>
<reference evidence="1" key="1">
    <citation type="submission" date="2023-07" db="EMBL/GenBank/DDBJ databases">
        <title>Black Yeasts Isolated from many extreme environments.</title>
        <authorList>
            <person name="Coleine C."/>
            <person name="Stajich J.E."/>
            <person name="Selbmann L."/>
        </authorList>
    </citation>
    <scope>NUCLEOTIDE SEQUENCE</scope>
    <source>
        <strain evidence="1">CCFEE 5714</strain>
    </source>
</reference>
<protein>
    <submittedName>
        <fullName evidence="1">Uncharacterized protein</fullName>
    </submittedName>
</protein>
<dbReference type="Proteomes" id="UP001281147">
    <property type="component" value="Unassembled WGS sequence"/>
</dbReference>
<name>A0ACC3MCA8_9PEZI</name>